<proteinExistence type="predicted"/>
<feature type="region of interest" description="Disordered" evidence="1">
    <location>
        <begin position="562"/>
        <end position="626"/>
    </location>
</feature>
<reference evidence="2 3" key="1">
    <citation type="submission" date="2015-01" db="EMBL/GenBank/DDBJ databases">
        <title>Evolution of Trichinella species and genotypes.</title>
        <authorList>
            <person name="Korhonen P.K."/>
            <person name="Edoardo P."/>
            <person name="Giuseppe L.R."/>
            <person name="Gasser R.B."/>
        </authorList>
    </citation>
    <scope>NUCLEOTIDE SEQUENCE [LARGE SCALE GENOMIC DNA]</scope>
    <source>
        <strain evidence="2">ISS120</strain>
    </source>
</reference>
<dbReference type="PANTHER" id="PTHR33626">
    <property type="entry name" value="ZGC:158463"/>
    <property type="match status" value="1"/>
</dbReference>
<evidence type="ECO:0000256" key="1">
    <source>
        <dbReference type="SAM" id="MobiDB-lite"/>
    </source>
</evidence>
<dbReference type="OrthoDB" id="10329057at2759"/>
<gene>
    <name evidence="2" type="ORF">T03_693</name>
</gene>
<organism evidence="2 3">
    <name type="scientific">Trichinella britovi</name>
    <name type="common">Parasitic roundworm</name>
    <dbReference type="NCBI Taxonomy" id="45882"/>
    <lineage>
        <taxon>Eukaryota</taxon>
        <taxon>Metazoa</taxon>
        <taxon>Ecdysozoa</taxon>
        <taxon>Nematoda</taxon>
        <taxon>Enoplea</taxon>
        <taxon>Dorylaimia</taxon>
        <taxon>Trichinellida</taxon>
        <taxon>Trichinellidae</taxon>
        <taxon>Trichinella</taxon>
    </lineage>
</organism>
<keyword evidence="3" id="KW-1185">Reference proteome</keyword>
<dbReference type="Proteomes" id="UP000054653">
    <property type="component" value="Unassembled WGS sequence"/>
</dbReference>
<sequence>LTGSACAYPTPAGAGNPLNPIRDGDRGLQLFPMNEEFPVSAGHKLALIKSLPFVHTARRYYRLDGLVRPSDRPRRGEPAEGSLTGDCGGAAAWLALPVLCVSSPGGACVPGPVARVWSEVSGVRGGTSLRVFDPSRGRSVVGARALLSRHPSPPRLWLFYVGWGGCRVWGDVSVACGFARPDATLFWPRVSSPLLSRVPSCRVPARRLHDPPPPAAAVPEAAVVWGGGCLEPPLGARGGPTRAAGLPDFRGSVLSVPVVGSRVVPVFFRSRPFFFPPPHTCLVSFLAGRPEATPRSVCSPLSPGRGGRWSLGDCAVVSTRHIDHRHFERTCGPGFLPGLRLSERRLTINRVTRCGGCCAAGSLLAGPTPQPGSGPPSPEVQTCGRLSVWRARPASREPGLPRASALAASSRSAVPALARAPRSWPRVGASRTAASPVFLGPVPRGNPPRPRGARGWARPHLLWSRLAVEGVRAPRWWSVPCGRGVVGVAVDEGRSVALRWLSVCVWVLRWGRRGRPLAGLARSPGAAHPPACVEGERGRERREVVSPVALRGRVWRPASVRPSLPRWAPSRRTRPLGAVGARGPRGSSSSPLLLHPGGTRSGAGPRDAAASVRRCESPPGVASSGRERASLTRCVPASLGGTRRLWAVRPGGCVIPSVTASEQGRAQRRIPAARRGVGNVAYGRPTPRRRSWGAQVLLIEAQPVDGVRPVAAPGAPGSGLPGVGLLGNAAQSGCVLEVGFLSWRCCAFACWCPVLWWDVRVSSYAAGNGCQG</sequence>
<name>A0A0V1C6W4_TRIBR</name>
<comment type="caution">
    <text evidence="2">The sequence shown here is derived from an EMBL/GenBank/DDBJ whole genome shotgun (WGS) entry which is preliminary data.</text>
</comment>
<feature type="non-terminal residue" evidence="2">
    <location>
        <position position="1"/>
    </location>
</feature>
<evidence type="ECO:0000313" key="3">
    <source>
        <dbReference type="Proteomes" id="UP000054653"/>
    </source>
</evidence>
<protein>
    <submittedName>
        <fullName evidence="2">Uncharacterized protein</fullName>
    </submittedName>
</protein>
<dbReference type="EMBL" id="JYDI01000435">
    <property type="protein sequence ID" value="KRY44976.1"/>
    <property type="molecule type" value="Genomic_DNA"/>
</dbReference>
<dbReference type="PANTHER" id="PTHR33626:SF2">
    <property type="match status" value="1"/>
</dbReference>
<evidence type="ECO:0000313" key="2">
    <source>
        <dbReference type="EMBL" id="KRY44976.1"/>
    </source>
</evidence>
<feature type="non-terminal residue" evidence="2">
    <location>
        <position position="772"/>
    </location>
</feature>
<dbReference type="AlphaFoldDB" id="A0A0V1C6W4"/>
<accession>A0A0V1C6W4</accession>
<feature type="compositionally biased region" description="Low complexity" evidence="1">
    <location>
        <begin position="582"/>
        <end position="598"/>
    </location>
</feature>